<dbReference type="Proteomes" id="UP000016498">
    <property type="component" value="Unassembled WGS sequence"/>
</dbReference>
<proteinExistence type="predicted"/>
<dbReference type="HOGENOM" id="CLU_3113667_0_0_11"/>
<dbReference type="AlphaFoldDB" id="U1R7G8"/>
<sequence>MLSRSSSPRRRRRRAVAVAAAEALPRAGPSFQGLGCSMRACVIDGRASSG</sequence>
<accession>U1R7G8</accession>
<reference evidence="1 2" key="1">
    <citation type="submission" date="2013-06" db="EMBL/GenBank/DDBJ databases">
        <authorList>
            <person name="Weinstock G."/>
            <person name="Sodergren E."/>
            <person name="Lobos E.A."/>
            <person name="Fulton L."/>
            <person name="Fulton R."/>
            <person name="Courtney L."/>
            <person name="Fronick C."/>
            <person name="O'Laughlin M."/>
            <person name="Godfrey J."/>
            <person name="Wilson R.M."/>
            <person name="Miner T."/>
            <person name="Farmer C."/>
            <person name="Delehaunty K."/>
            <person name="Cordes M."/>
            <person name="Minx P."/>
            <person name="Tomlinson C."/>
            <person name="Chen J."/>
            <person name="Wollam A."/>
            <person name="Pepin K.H."/>
            <person name="Bhonagiri V."/>
            <person name="Zhang X."/>
            <person name="Warren W."/>
            <person name="Mitreva M."/>
            <person name="Mardis E.R."/>
            <person name="Wilson R.K."/>
        </authorList>
    </citation>
    <scope>NUCLEOTIDE SEQUENCE [LARGE SCALE GENOMIC DNA]</scope>
    <source>
        <strain evidence="1 2">F0510</strain>
    </source>
</reference>
<evidence type="ECO:0000313" key="1">
    <source>
        <dbReference type="EMBL" id="ERH15653.1"/>
    </source>
</evidence>
<comment type="caution">
    <text evidence="1">The sequence shown here is derived from an EMBL/GenBank/DDBJ whole genome shotgun (WGS) entry which is preliminary data.</text>
</comment>
<gene>
    <name evidence="1" type="ORF">HMPREF1549_03077</name>
</gene>
<protein>
    <submittedName>
        <fullName evidence="1">Uncharacterized protein</fullName>
    </submittedName>
</protein>
<name>U1R7G8_9ACTO</name>
<evidence type="ECO:0000313" key="2">
    <source>
        <dbReference type="Proteomes" id="UP000016498"/>
    </source>
</evidence>
<dbReference type="EMBL" id="AWSD01000382">
    <property type="protein sequence ID" value="ERH15653.1"/>
    <property type="molecule type" value="Genomic_DNA"/>
</dbReference>
<organism evidence="1 2">
    <name type="scientific">Actinomyces johnsonii F0510</name>
    <dbReference type="NCBI Taxonomy" id="1227262"/>
    <lineage>
        <taxon>Bacteria</taxon>
        <taxon>Bacillati</taxon>
        <taxon>Actinomycetota</taxon>
        <taxon>Actinomycetes</taxon>
        <taxon>Actinomycetales</taxon>
        <taxon>Actinomycetaceae</taxon>
        <taxon>Actinomyces</taxon>
    </lineage>
</organism>